<reference evidence="2" key="1">
    <citation type="submission" date="2020-07" db="EMBL/GenBank/DDBJ databases">
        <title>Genome sequence and genetic diversity analysis of an under-domesticated orphan crop, white fonio (Digitaria exilis).</title>
        <authorList>
            <person name="Bennetzen J.L."/>
            <person name="Chen S."/>
            <person name="Ma X."/>
            <person name="Wang X."/>
            <person name="Yssel A.E.J."/>
            <person name="Chaluvadi S.R."/>
            <person name="Johnson M."/>
            <person name="Gangashetty P."/>
            <person name="Hamidou F."/>
            <person name="Sanogo M.D."/>
            <person name="Zwaenepoel A."/>
            <person name="Wallace J."/>
            <person name="Van De Peer Y."/>
            <person name="Van Deynze A."/>
        </authorList>
    </citation>
    <scope>NUCLEOTIDE SEQUENCE</scope>
    <source>
        <tissue evidence="2">Leaves</tissue>
    </source>
</reference>
<evidence type="ECO:0000313" key="2">
    <source>
        <dbReference type="EMBL" id="KAF8780942.1"/>
    </source>
</evidence>
<feature type="compositionally biased region" description="Pro residues" evidence="1">
    <location>
        <begin position="42"/>
        <end position="59"/>
    </location>
</feature>
<dbReference type="PANTHER" id="PTHR35510:SF3">
    <property type="entry name" value="OS09G0494500 PROTEIN"/>
    <property type="match status" value="1"/>
</dbReference>
<gene>
    <name evidence="2" type="ORF">HU200_000907</name>
</gene>
<accession>A0A835KWC2</accession>
<organism evidence="2 3">
    <name type="scientific">Digitaria exilis</name>
    <dbReference type="NCBI Taxonomy" id="1010633"/>
    <lineage>
        <taxon>Eukaryota</taxon>
        <taxon>Viridiplantae</taxon>
        <taxon>Streptophyta</taxon>
        <taxon>Embryophyta</taxon>
        <taxon>Tracheophyta</taxon>
        <taxon>Spermatophyta</taxon>
        <taxon>Magnoliopsida</taxon>
        <taxon>Liliopsida</taxon>
        <taxon>Poales</taxon>
        <taxon>Poaceae</taxon>
        <taxon>PACMAD clade</taxon>
        <taxon>Panicoideae</taxon>
        <taxon>Panicodae</taxon>
        <taxon>Paniceae</taxon>
        <taxon>Anthephorinae</taxon>
        <taxon>Digitaria</taxon>
    </lineage>
</organism>
<evidence type="ECO:0000256" key="1">
    <source>
        <dbReference type="SAM" id="MobiDB-lite"/>
    </source>
</evidence>
<dbReference type="AlphaFoldDB" id="A0A835KWC2"/>
<dbReference type="EMBL" id="JACEFO010000112">
    <property type="protein sequence ID" value="KAF8780942.1"/>
    <property type="molecule type" value="Genomic_DNA"/>
</dbReference>
<dbReference type="Proteomes" id="UP000636709">
    <property type="component" value="Unassembled WGS sequence"/>
</dbReference>
<dbReference type="PANTHER" id="PTHR35510">
    <property type="entry name" value="DBH-LIKE MONOOXYGENASE"/>
    <property type="match status" value="1"/>
</dbReference>
<comment type="caution">
    <text evidence="2">The sequence shown here is derived from an EMBL/GenBank/DDBJ whole genome shotgun (WGS) entry which is preliminary data.</text>
</comment>
<keyword evidence="3" id="KW-1185">Reference proteome</keyword>
<proteinExistence type="predicted"/>
<evidence type="ECO:0000313" key="3">
    <source>
        <dbReference type="Proteomes" id="UP000636709"/>
    </source>
</evidence>
<protein>
    <submittedName>
        <fullName evidence="2">Uncharacterized protein</fullName>
    </submittedName>
</protein>
<name>A0A835KWC2_9POAL</name>
<feature type="region of interest" description="Disordered" evidence="1">
    <location>
        <begin position="37"/>
        <end position="65"/>
    </location>
</feature>
<dbReference type="OrthoDB" id="1937743at2759"/>
<sequence length="347" mass="36487">MDAAPVLKRKGAEAAAETPWVDVDGIPIPATKIRRLDAEVPPVGPGAGVPPPPPPPPPQHQGFGVEDARVSGGVAVPTAVDASPLLKRKGAEAPQPWLDVDGFPLPATKIRRLVRVSTPSLFSQLFRPVRLLTRAFVQDAEVPPVEHAVGVPRAEPGAVVPPQPFVAEAARMSGDVVPPAVAVGVAAPAVNDERAIVVYQPAEAARNLLGGPLRPAPSLRVNPDWIHGLRSTMLQEASNHRALYEELAARDENLNLAVVPWAPAQVYGHAASSSAAAAATEMMDADQEGDGASMEVEHQPAPPAGGVLQGAAFQQQQQQWPTQHCVAPQQLPLPAASYQPSPVTWSW</sequence>